<dbReference type="Gene3D" id="3.40.50.150">
    <property type="entry name" value="Vaccinia Virus protein VP39"/>
    <property type="match status" value="1"/>
</dbReference>
<feature type="domain" description="Methyltransferase" evidence="1">
    <location>
        <begin position="62"/>
        <end position="149"/>
    </location>
</feature>
<keyword evidence="2" id="KW-0808">Transferase</keyword>
<dbReference type="GO" id="GO:0032259">
    <property type="term" value="P:methylation"/>
    <property type="evidence" value="ECO:0007669"/>
    <property type="project" value="UniProtKB-KW"/>
</dbReference>
<comment type="caution">
    <text evidence="2">The sequence shown here is derived from an EMBL/GenBank/DDBJ whole genome shotgun (WGS) entry which is preliminary data.</text>
</comment>
<dbReference type="AlphaFoldDB" id="A0A8H3X797"/>
<dbReference type="Proteomes" id="UP000439903">
    <property type="component" value="Unassembled WGS sequence"/>
</dbReference>
<dbReference type="InterPro" id="IPR029063">
    <property type="entry name" value="SAM-dependent_MTases_sf"/>
</dbReference>
<keyword evidence="3" id="KW-1185">Reference proteome</keyword>
<keyword evidence="2" id="KW-0489">Methyltransferase</keyword>
<dbReference type="PANTHER" id="PTHR43591">
    <property type="entry name" value="METHYLTRANSFERASE"/>
    <property type="match status" value="1"/>
</dbReference>
<dbReference type="OrthoDB" id="2013972at2759"/>
<accession>A0A8H3X797</accession>
<dbReference type="SUPFAM" id="SSF53335">
    <property type="entry name" value="S-adenosyl-L-methionine-dependent methyltransferases"/>
    <property type="match status" value="1"/>
</dbReference>
<dbReference type="CDD" id="cd02440">
    <property type="entry name" value="AdoMet_MTases"/>
    <property type="match status" value="1"/>
</dbReference>
<dbReference type="EMBL" id="WTPW01001635">
    <property type="protein sequence ID" value="KAF0424703.1"/>
    <property type="molecule type" value="Genomic_DNA"/>
</dbReference>
<dbReference type="InterPro" id="IPR041698">
    <property type="entry name" value="Methyltransf_25"/>
</dbReference>
<dbReference type="Pfam" id="PF13649">
    <property type="entry name" value="Methyltransf_25"/>
    <property type="match status" value="1"/>
</dbReference>
<evidence type="ECO:0000313" key="2">
    <source>
        <dbReference type="EMBL" id="KAF0424703.1"/>
    </source>
</evidence>
<reference evidence="2 3" key="1">
    <citation type="journal article" date="2019" name="Environ. Microbiol.">
        <title>At the nexus of three kingdoms: the genome of the mycorrhizal fungus Gigaspora margarita provides insights into plant, endobacterial and fungal interactions.</title>
        <authorList>
            <person name="Venice F."/>
            <person name="Ghignone S."/>
            <person name="Salvioli di Fossalunga A."/>
            <person name="Amselem J."/>
            <person name="Novero M."/>
            <person name="Xianan X."/>
            <person name="Sedzielewska Toro K."/>
            <person name="Morin E."/>
            <person name="Lipzen A."/>
            <person name="Grigoriev I.V."/>
            <person name="Henrissat B."/>
            <person name="Martin F.M."/>
            <person name="Bonfante P."/>
        </authorList>
    </citation>
    <scope>NUCLEOTIDE SEQUENCE [LARGE SCALE GENOMIC DNA]</scope>
    <source>
        <strain evidence="2 3">BEG34</strain>
    </source>
</reference>
<gene>
    <name evidence="2" type="ORF">F8M41_006478</name>
</gene>
<organism evidence="2 3">
    <name type="scientific">Gigaspora margarita</name>
    <dbReference type="NCBI Taxonomy" id="4874"/>
    <lineage>
        <taxon>Eukaryota</taxon>
        <taxon>Fungi</taxon>
        <taxon>Fungi incertae sedis</taxon>
        <taxon>Mucoromycota</taxon>
        <taxon>Glomeromycotina</taxon>
        <taxon>Glomeromycetes</taxon>
        <taxon>Diversisporales</taxon>
        <taxon>Gigasporaceae</taxon>
        <taxon>Gigaspora</taxon>
    </lineage>
</organism>
<proteinExistence type="predicted"/>
<protein>
    <submittedName>
        <fullName evidence="2">S-adenosyl-L-methionine-dependent methyltransferase</fullName>
    </submittedName>
</protein>
<dbReference type="PANTHER" id="PTHR43591:SF110">
    <property type="entry name" value="RHODANESE DOMAIN-CONTAINING PROTEIN"/>
    <property type="match status" value="1"/>
</dbReference>
<evidence type="ECO:0000259" key="1">
    <source>
        <dbReference type="Pfam" id="PF13649"/>
    </source>
</evidence>
<sequence length="283" mass="31960">MMTENIRRDGRDDDFSEDDSPYFIPVTESDTDRDLLFHYVFKSVLKGNYISPIDHSSLKTCLDIAYGGGAWMMEMATDFPNCHFYGIDIEPRTPDAVYPHNCTFDKGDFLKKLPYPDNMFDLVHIRLTLVWTPIGNLLEEIARVTKPGGYVEFLDQDVSSCPVNAGPLMTSLVNAWKDIQISKNIDVDLMLNLDKKLIEKGFENVQIKKHPVPMGKWAGMVGEFFLSAFKLFTLSTASLTSGRLGHPSLQTEDEYAELVQKLGAECEEYQPVISIHAGFAKKI</sequence>
<evidence type="ECO:0000313" key="3">
    <source>
        <dbReference type="Proteomes" id="UP000439903"/>
    </source>
</evidence>
<name>A0A8H3X797_GIGMA</name>
<dbReference type="GO" id="GO:0008168">
    <property type="term" value="F:methyltransferase activity"/>
    <property type="evidence" value="ECO:0007669"/>
    <property type="project" value="UniProtKB-KW"/>
</dbReference>